<dbReference type="Pfam" id="PF00486">
    <property type="entry name" value="Trans_reg_C"/>
    <property type="match status" value="1"/>
</dbReference>
<dbReference type="EMBL" id="WTVS01000059">
    <property type="protein sequence ID" value="NMF99964.1"/>
    <property type="molecule type" value="Genomic_DNA"/>
</dbReference>
<dbReference type="SMART" id="SM00448">
    <property type="entry name" value="REC"/>
    <property type="match status" value="1"/>
</dbReference>
<dbReference type="Gene3D" id="3.40.50.2300">
    <property type="match status" value="1"/>
</dbReference>
<dbReference type="InterPro" id="IPR001867">
    <property type="entry name" value="OmpR/PhoB-type_DNA-bd"/>
</dbReference>
<dbReference type="Gene3D" id="6.10.250.690">
    <property type="match status" value="1"/>
</dbReference>
<dbReference type="PROSITE" id="PS50110">
    <property type="entry name" value="RESPONSE_REGULATORY"/>
    <property type="match status" value="1"/>
</dbReference>
<reference evidence="6 7" key="1">
    <citation type="submission" date="2019-12" db="EMBL/GenBank/DDBJ databases">
        <title>Comparative genomics gives insights into the taxonomy of the Azoarcus-Aromatoleum group and reveals separate origins of nif in the plant-associated Azoarcus and non-plant-associated Aromatoleum sub-groups.</title>
        <authorList>
            <person name="Lafos M."/>
            <person name="Maluk M."/>
            <person name="Batista M."/>
            <person name="Junghare M."/>
            <person name="Carmona M."/>
            <person name="Faoro H."/>
            <person name="Cruz L.M."/>
            <person name="Battistoni F."/>
            <person name="De Souza E."/>
            <person name="Pedrosa F."/>
            <person name="Chen W.-M."/>
            <person name="Poole P.S."/>
            <person name="Dixon R.A."/>
            <person name="James E.K."/>
        </authorList>
    </citation>
    <scope>NUCLEOTIDE SEQUENCE [LARGE SCALE GENOMIC DNA]</scope>
    <source>
        <strain evidence="6 7">T</strain>
    </source>
</reference>
<evidence type="ECO:0000259" key="4">
    <source>
        <dbReference type="PROSITE" id="PS50110"/>
    </source>
</evidence>
<feature type="DNA-binding region" description="OmpR/PhoB-type" evidence="3">
    <location>
        <begin position="145"/>
        <end position="245"/>
    </location>
</feature>
<dbReference type="Proteomes" id="UP000634522">
    <property type="component" value="Unassembled WGS sequence"/>
</dbReference>
<dbReference type="PANTHER" id="PTHR48111">
    <property type="entry name" value="REGULATOR OF RPOS"/>
    <property type="match status" value="1"/>
</dbReference>
<accession>A0ABX1NLC0</accession>
<evidence type="ECO:0000313" key="7">
    <source>
        <dbReference type="Proteomes" id="UP000634522"/>
    </source>
</evidence>
<keyword evidence="1 3" id="KW-0238">DNA-binding</keyword>
<evidence type="ECO:0000256" key="1">
    <source>
        <dbReference type="ARBA" id="ARBA00023125"/>
    </source>
</evidence>
<keyword evidence="7" id="KW-1185">Reference proteome</keyword>
<name>A0ABX1NLC0_9RHOO</name>
<dbReference type="CDD" id="cd00383">
    <property type="entry name" value="trans_reg_C"/>
    <property type="match status" value="1"/>
</dbReference>
<evidence type="ECO:0000256" key="3">
    <source>
        <dbReference type="PROSITE-ProRule" id="PRU01091"/>
    </source>
</evidence>
<feature type="domain" description="OmpR/PhoB-type" evidence="5">
    <location>
        <begin position="145"/>
        <end position="245"/>
    </location>
</feature>
<dbReference type="SUPFAM" id="SSF52172">
    <property type="entry name" value="CheY-like"/>
    <property type="match status" value="1"/>
</dbReference>
<dbReference type="Pfam" id="PF00072">
    <property type="entry name" value="Response_reg"/>
    <property type="match status" value="1"/>
</dbReference>
<dbReference type="InterPro" id="IPR016032">
    <property type="entry name" value="Sig_transdc_resp-reg_C-effctor"/>
</dbReference>
<dbReference type="PANTHER" id="PTHR48111:SF58">
    <property type="entry name" value="TORCAD OPERON TRANSCRIPTIONAL REGULATORY PROTEIN TORR"/>
    <property type="match status" value="1"/>
</dbReference>
<gene>
    <name evidence="6" type="primary">torR</name>
    <name evidence="6" type="ORF">GPA27_21550</name>
</gene>
<dbReference type="PROSITE" id="PS51755">
    <property type="entry name" value="OMPR_PHOB"/>
    <property type="match status" value="1"/>
</dbReference>
<protein>
    <submittedName>
        <fullName evidence="6">Two-component system response regulator TorR</fullName>
    </submittedName>
</protein>
<dbReference type="Gene3D" id="1.10.10.10">
    <property type="entry name" value="Winged helix-like DNA-binding domain superfamily/Winged helix DNA-binding domain"/>
    <property type="match status" value="1"/>
</dbReference>
<organism evidence="6 7">
    <name type="scientific">Aromatoleum toluolicum</name>
    <dbReference type="NCBI Taxonomy" id="90060"/>
    <lineage>
        <taxon>Bacteria</taxon>
        <taxon>Pseudomonadati</taxon>
        <taxon>Pseudomonadota</taxon>
        <taxon>Betaproteobacteria</taxon>
        <taxon>Rhodocyclales</taxon>
        <taxon>Rhodocyclaceae</taxon>
        <taxon>Aromatoleum</taxon>
    </lineage>
</organism>
<dbReference type="InterPro" id="IPR001789">
    <property type="entry name" value="Sig_transdc_resp-reg_receiver"/>
</dbReference>
<dbReference type="SMART" id="SM00862">
    <property type="entry name" value="Trans_reg_C"/>
    <property type="match status" value="1"/>
</dbReference>
<feature type="modified residue" description="4-aspartylphosphate" evidence="2">
    <location>
        <position position="68"/>
    </location>
</feature>
<sequence>MLHPPLDVPPTLIENRPARLLVVDDDPVTRARLEAYFANEGYEVLAASNGEDMWRTLHSEPIDVVLLDVGLPGKDGLELARELRAHDERLGIILVTGRSDDIDKIVGLESGADDYVTKPFNSRELLARVKIVLRGNRNRPATQESNAYRFGRWTLEIGHRRLVGSDGSRESLTRGEFELLASFVRRPGVVLSRDRLMQTVSHRAWDPNDRTIDVLISRLREKLEDDPKTPELIVTVRGEGYLFAGDVTSV</sequence>
<dbReference type="InterPro" id="IPR011006">
    <property type="entry name" value="CheY-like_superfamily"/>
</dbReference>
<evidence type="ECO:0000259" key="5">
    <source>
        <dbReference type="PROSITE" id="PS51755"/>
    </source>
</evidence>
<evidence type="ECO:0000313" key="6">
    <source>
        <dbReference type="EMBL" id="NMF99964.1"/>
    </source>
</evidence>
<proteinExistence type="predicted"/>
<feature type="domain" description="Response regulatory" evidence="4">
    <location>
        <begin position="19"/>
        <end position="133"/>
    </location>
</feature>
<comment type="caution">
    <text evidence="6">The sequence shown here is derived from an EMBL/GenBank/DDBJ whole genome shotgun (WGS) entry which is preliminary data.</text>
</comment>
<dbReference type="NCBIfam" id="NF008034">
    <property type="entry name" value="PRK10766.1"/>
    <property type="match status" value="1"/>
</dbReference>
<dbReference type="InterPro" id="IPR039420">
    <property type="entry name" value="WalR-like"/>
</dbReference>
<dbReference type="RefSeq" id="WP_169142502.1">
    <property type="nucleotide sequence ID" value="NZ_WTVS01000059.1"/>
</dbReference>
<keyword evidence="2" id="KW-0597">Phosphoprotein</keyword>
<dbReference type="InterPro" id="IPR036388">
    <property type="entry name" value="WH-like_DNA-bd_sf"/>
</dbReference>
<dbReference type="SUPFAM" id="SSF46894">
    <property type="entry name" value="C-terminal effector domain of the bipartite response regulators"/>
    <property type="match status" value="1"/>
</dbReference>
<evidence type="ECO:0000256" key="2">
    <source>
        <dbReference type="PROSITE-ProRule" id="PRU00169"/>
    </source>
</evidence>